<gene>
    <name evidence="2" type="ORF">TGAMA5MH_00705</name>
</gene>
<proteinExistence type="predicted"/>
<dbReference type="OrthoDB" id="5419162at2759"/>
<dbReference type="AlphaFoldDB" id="A0A2K0TR95"/>
<evidence type="ECO:0000313" key="3">
    <source>
        <dbReference type="Proteomes" id="UP000236546"/>
    </source>
</evidence>
<reference evidence="2 3" key="1">
    <citation type="submission" date="2017-02" db="EMBL/GenBank/DDBJ databases">
        <title>Genomes of Trichoderma spp. with biocontrol activity.</title>
        <authorList>
            <person name="Gardiner D."/>
            <person name="Kazan K."/>
            <person name="Vos C."/>
            <person name="Harvey P."/>
        </authorList>
    </citation>
    <scope>NUCLEOTIDE SEQUENCE [LARGE SCALE GENOMIC DNA]</scope>
    <source>
        <strain evidence="2 3">A5MH</strain>
    </source>
</reference>
<protein>
    <submittedName>
        <fullName evidence="2">Uncharacterized protein</fullName>
    </submittedName>
</protein>
<evidence type="ECO:0000313" key="2">
    <source>
        <dbReference type="EMBL" id="PNP48048.1"/>
    </source>
</evidence>
<dbReference type="Proteomes" id="UP000236546">
    <property type="component" value="Unassembled WGS sequence"/>
</dbReference>
<evidence type="ECO:0000256" key="1">
    <source>
        <dbReference type="SAM" id="MobiDB-lite"/>
    </source>
</evidence>
<organism evidence="2 3">
    <name type="scientific">Trichoderma gamsii</name>
    <dbReference type="NCBI Taxonomy" id="398673"/>
    <lineage>
        <taxon>Eukaryota</taxon>
        <taxon>Fungi</taxon>
        <taxon>Dikarya</taxon>
        <taxon>Ascomycota</taxon>
        <taxon>Pezizomycotina</taxon>
        <taxon>Sordariomycetes</taxon>
        <taxon>Hypocreomycetidae</taxon>
        <taxon>Hypocreales</taxon>
        <taxon>Hypocreaceae</taxon>
        <taxon>Trichoderma</taxon>
    </lineage>
</organism>
<name>A0A2K0TR95_9HYPO</name>
<dbReference type="EMBL" id="MTYH01000010">
    <property type="protein sequence ID" value="PNP48048.1"/>
    <property type="molecule type" value="Genomic_DNA"/>
</dbReference>
<dbReference type="Pfam" id="PF10346">
    <property type="entry name" value="Con-6"/>
    <property type="match status" value="1"/>
</dbReference>
<dbReference type="InterPro" id="IPR018824">
    <property type="entry name" value="Conidiation-specific_6"/>
</dbReference>
<feature type="compositionally biased region" description="Basic and acidic residues" evidence="1">
    <location>
        <begin position="19"/>
        <end position="41"/>
    </location>
</feature>
<sequence length="87" mass="9842">MDLPTDYICPYSNLRMSHQARDIPKDAALEGMHEHPEDISNKARGHKANLSNPNTSDESKERSKRELNELGGEQAFYGKQENAQNSK</sequence>
<feature type="compositionally biased region" description="Basic and acidic residues" evidence="1">
    <location>
        <begin position="57"/>
        <end position="68"/>
    </location>
</feature>
<accession>A0A2K0TR95</accession>
<feature type="region of interest" description="Disordered" evidence="1">
    <location>
        <begin position="16"/>
        <end position="87"/>
    </location>
</feature>
<comment type="caution">
    <text evidence="2">The sequence shown here is derived from an EMBL/GenBank/DDBJ whole genome shotgun (WGS) entry which is preliminary data.</text>
</comment>